<evidence type="ECO:0000313" key="10">
    <source>
        <dbReference type="EMBL" id="XDJ70930.1"/>
    </source>
</evidence>
<evidence type="ECO:0000313" key="11">
    <source>
        <dbReference type="EMBL" id="XDJ75707.1"/>
    </source>
</evidence>
<evidence type="ECO:0000313" key="14">
    <source>
        <dbReference type="EMBL" id="XDJ84808.1"/>
    </source>
</evidence>
<name>A0AB39ED94_9BURK</name>
<dbReference type="EMBL" id="CP158258">
    <property type="protein sequence ID" value="XDJ58416.1"/>
    <property type="molecule type" value="Genomic_DNA"/>
</dbReference>
<accession>A0AB39ED94</accession>
<feature type="region of interest" description="Disordered" evidence="1">
    <location>
        <begin position="111"/>
        <end position="135"/>
    </location>
</feature>
<evidence type="ECO:0000313" key="4">
    <source>
        <dbReference type="EMBL" id="XDJ53053.1"/>
    </source>
</evidence>
<evidence type="ECO:0000313" key="9">
    <source>
        <dbReference type="EMBL" id="XDJ67657.1"/>
    </source>
</evidence>
<evidence type="ECO:0000313" key="3">
    <source>
        <dbReference type="EMBL" id="XDJ45101.1"/>
    </source>
</evidence>
<dbReference type="KEGG" id="cgin:ABRZ00_00335"/>
<dbReference type="EMBL" id="CP158263">
    <property type="protein sequence ID" value="XDJ70930.1"/>
    <property type="molecule type" value="Genomic_DNA"/>
</dbReference>
<keyword evidence="2" id="KW-0732">Signal</keyword>
<dbReference type="EMBL" id="CP158269">
    <property type="protein sequence ID" value="XDJ89103.1"/>
    <property type="molecule type" value="Genomic_DNA"/>
</dbReference>
<evidence type="ECO:0000313" key="7">
    <source>
        <dbReference type="EMBL" id="XDJ60850.1"/>
    </source>
</evidence>
<evidence type="ECO:0000256" key="2">
    <source>
        <dbReference type="SAM" id="SignalP"/>
    </source>
</evidence>
<proteinExistence type="predicted"/>
<feature type="signal peptide" evidence="2">
    <location>
        <begin position="1"/>
        <end position="30"/>
    </location>
</feature>
<evidence type="ECO:0000313" key="6">
    <source>
        <dbReference type="EMBL" id="XDJ58416.1"/>
    </source>
</evidence>
<evidence type="ECO:0000313" key="15">
    <source>
        <dbReference type="EMBL" id="XDJ89103.1"/>
    </source>
</evidence>
<dbReference type="EMBL" id="CP158261">
    <property type="protein sequence ID" value="XDJ67657.1"/>
    <property type="molecule type" value="Genomic_DNA"/>
</dbReference>
<dbReference type="RefSeq" id="WP_368641497.1">
    <property type="nucleotide sequence ID" value="NZ_CP158253.1"/>
</dbReference>
<organism evidence="8">
    <name type="scientific">Castellaniella ginsengisoli</name>
    <dbReference type="NCBI Taxonomy" id="546114"/>
    <lineage>
        <taxon>Bacteria</taxon>
        <taxon>Pseudomonadati</taxon>
        <taxon>Pseudomonadota</taxon>
        <taxon>Betaproteobacteria</taxon>
        <taxon>Burkholderiales</taxon>
        <taxon>Alcaligenaceae</taxon>
        <taxon>Castellaniella</taxon>
    </lineage>
</organism>
<evidence type="ECO:0000313" key="17">
    <source>
        <dbReference type="EMBL" id="XDJ93710.1"/>
    </source>
</evidence>
<evidence type="ECO:0000313" key="16">
    <source>
        <dbReference type="EMBL" id="XDJ90478.1"/>
    </source>
</evidence>
<evidence type="ECO:0008006" key="20">
    <source>
        <dbReference type="Google" id="ProtNLM"/>
    </source>
</evidence>
<sequence>MRRHHPILPHTALLAAGLGYAALFAPAAQAAGTPSQSQYQQDVARCHNTPGIDVQACLKEAGAAAQAATRDALTQPSPQVEARNRNQRCDSLPERQRQDCMILMNDANAQTRGSVESGGTLRETTITIPAPAAGS</sequence>
<evidence type="ECO:0000313" key="19">
    <source>
        <dbReference type="EMBL" id="XDK00057.1"/>
    </source>
</evidence>
<gene>
    <name evidence="6" type="ORF">ABRY90_00335</name>
    <name evidence="9" type="ORF">ABRY91_06490</name>
    <name evidence="7" type="ORF">ABRY92_12880</name>
    <name evidence="17" type="ORF">ABRY95_01395</name>
    <name evidence="13" type="ORF">ABRY96_04770</name>
    <name evidence="11" type="ORF">ABRY97_06085</name>
    <name evidence="15" type="ORF">ABRY98_05975</name>
    <name evidence="5" type="ORF">ABRZ00_00335</name>
    <name evidence="4" type="ORF">ABRZ01_00610</name>
    <name evidence="3" type="ORF">ABRZ02_02055</name>
    <name evidence="8" type="ORF">ABRZ03_04120</name>
    <name evidence="18" type="ORF">ABRZ05_06865</name>
    <name evidence="10" type="ORF">ABRZ06_08200</name>
    <name evidence="14" type="ORF">ABRZ08_11405</name>
    <name evidence="12" type="ORF">ABRZ10_08565</name>
    <name evidence="19" type="ORF">ABRZ11_06520</name>
    <name evidence="16" type="ORF">ABRZ12_12615</name>
</gene>
<evidence type="ECO:0000313" key="5">
    <source>
        <dbReference type="EMBL" id="XDJ55676.1"/>
    </source>
</evidence>
<dbReference type="EMBL" id="CP158256">
    <property type="protein sequence ID" value="XDJ53053.1"/>
    <property type="molecule type" value="Genomic_DNA"/>
</dbReference>
<dbReference type="EMBL" id="CP158266">
    <property type="protein sequence ID" value="XDJ83534.1"/>
    <property type="molecule type" value="Genomic_DNA"/>
</dbReference>
<evidence type="ECO:0000313" key="18">
    <source>
        <dbReference type="EMBL" id="XDJ97410.1"/>
    </source>
</evidence>
<dbReference type="EMBL" id="CP158265">
    <property type="protein sequence ID" value="XDJ76234.1"/>
    <property type="molecule type" value="Genomic_DNA"/>
</dbReference>
<evidence type="ECO:0000256" key="1">
    <source>
        <dbReference type="SAM" id="MobiDB-lite"/>
    </source>
</evidence>
<dbReference type="GeneID" id="93065935"/>
<feature type="chain" id="PRO_5044174672" description="UrcA family protein" evidence="2">
    <location>
        <begin position="31"/>
        <end position="135"/>
    </location>
</feature>
<dbReference type="EMBL" id="CP158271">
    <property type="protein sequence ID" value="XDJ93710.1"/>
    <property type="molecule type" value="Genomic_DNA"/>
</dbReference>
<feature type="compositionally biased region" description="Basic and acidic residues" evidence="1">
    <location>
        <begin position="82"/>
        <end position="95"/>
    </location>
</feature>
<dbReference type="EMBL" id="CP158273">
    <property type="protein sequence ID" value="XDJ97410.1"/>
    <property type="molecule type" value="Genomic_DNA"/>
</dbReference>
<dbReference type="EMBL" id="CP158264">
    <property type="protein sequence ID" value="XDJ75707.1"/>
    <property type="molecule type" value="Genomic_DNA"/>
</dbReference>
<evidence type="ECO:0000313" key="8">
    <source>
        <dbReference type="EMBL" id="XDJ64535.1"/>
    </source>
</evidence>
<protein>
    <recommendedName>
        <fullName evidence="20">UrcA family protein</fullName>
    </recommendedName>
</protein>
<feature type="region of interest" description="Disordered" evidence="1">
    <location>
        <begin position="70"/>
        <end position="95"/>
    </location>
</feature>
<dbReference type="AlphaFoldDB" id="A0AB39ED94"/>
<evidence type="ECO:0000313" key="13">
    <source>
        <dbReference type="EMBL" id="XDJ83534.1"/>
    </source>
</evidence>
<dbReference type="EMBL" id="CP158257">
    <property type="protein sequence ID" value="XDJ55676.1"/>
    <property type="molecule type" value="Genomic_DNA"/>
</dbReference>
<dbReference type="EMBL" id="CP158270">
    <property type="protein sequence ID" value="XDJ90478.1"/>
    <property type="molecule type" value="Genomic_DNA"/>
</dbReference>
<dbReference type="EMBL" id="CP158260">
    <property type="protein sequence ID" value="XDJ64535.1"/>
    <property type="molecule type" value="Genomic_DNA"/>
</dbReference>
<reference evidence="8" key="1">
    <citation type="submission" date="2024-05" db="EMBL/GenBank/DDBJ databases">
        <authorList>
            <person name="Luo Y.-C."/>
            <person name="Nicholds J."/>
            <person name="Mortimer T."/>
            <person name="Maboni G."/>
        </authorList>
    </citation>
    <scope>NUCLEOTIDE SEQUENCE</scope>
    <source>
        <strain evidence="18">124370</strain>
        <strain evidence="19">124566</strain>
        <strain evidence="17">124953</strain>
        <strain evidence="16">130308</strain>
        <strain evidence="15">130416</strain>
        <strain evidence="14">140124</strain>
        <strain evidence="13">143751</strain>
        <strain evidence="12">143769</strain>
        <strain evidence="11">143811</strain>
        <strain evidence="10">143936</strain>
        <strain evidence="9">145849</strain>
        <strain evidence="8">145850</strain>
        <strain evidence="7">145852</strain>
        <strain evidence="6">148131</strain>
        <strain evidence="5">150221</strain>
        <strain evidence="4">150964</strain>
        <strain evidence="3">153271</strain>
    </source>
</reference>
<dbReference type="EMBL" id="CP158272">
    <property type="protein sequence ID" value="XDK00057.1"/>
    <property type="molecule type" value="Genomic_DNA"/>
</dbReference>
<dbReference type="EMBL" id="CP158259">
    <property type="protein sequence ID" value="XDJ60850.1"/>
    <property type="molecule type" value="Genomic_DNA"/>
</dbReference>
<dbReference type="EMBL" id="CP158268">
    <property type="protein sequence ID" value="XDJ84808.1"/>
    <property type="molecule type" value="Genomic_DNA"/>
</dbReference>
<evidence type="ECO:0000313" key="12">
    <source>
        <dbReference type="EMBL" id="XDJ76234.1"/>
    </source>
</evidence>
<dbReference type="EMBL" id="CP158253">
    <property type="protein sequence ID" value="XDJ45101.1"/>
    <property type="molecule type" value="Genomic_DNA"/>
</dbReference>